<dbReference type="EMBL" id="CM009752">
    <property type="protein sequence ID" value="PUZ59032.1"/>
    <property type="molecule type" value="Genomic_DNA"/>
</dbReference>
<dbReference type="Gene3D" id="3.40.50.1110">
    <property type="entry name" value="SGNH hydrolase"/>
    <property type="match status" value="1"/>
</dbReference>
<feature type="chain" id="PRO_5015712906" description="GDSL esterase/lipase" evidence="4">
    <location>
        <begin position="20"/>
        <end position="371"/>
    </location>
</feature>
<dbReference type="Proteomes" id="UP000244336">
    <property type="component" value="Chromosome 4"/>
</dbReference>
<dbReference type="SUPFAM" id="SSF52266">
    <property type="entry name" value="SGNH hydrolase"/>
    <property type="match status" value="1"/>
</dbReference>
<keyword evidence="2" id="KW-0378">Hydrolase</keyword>
<protein>
    <recommendedName>
        <fullName evidence="7">GDSL esterase/lipase</fullName>
    </recommendedName>
</protein>
<feature type="signal peptide" evidence="4">
    <location>
        <begin position="1"/>
        <end position="19"/>
    </location>
</feature>
<evidence type="ECO:0000313" key="5">
    <source>
        <dbReference type="EMBL" id="PUZ59032.1"/>
    </source>
</evidence>
<keyword evidence="3" id="KW-0443">Lipid metabolism</keyword>
<evidence type="ECO:0000256" key="1">
    <source>
        <dbReference type="ARBA" id="ARBA00008668"/>
    </source>
</evidence>
<evidence type="ECO:0008006" key="7">
    <source>
        <dbReference type="Google" id="ProtNLM"/>
    </source>
</evidence>
<dbReference type="GO" id="GO:0016788">
    <property type="term" value="F:hydrolase activity, acting on ester bonds"/>
    <property type="evidence" value="ECO:0007669"/>
    <property type="project" value="InterPro"/>
</dbReference>
<dbReference type="Gramene" id="PUZ59032">
    <property type="protein sequence ID" value="PUZ59032"/>
    <property type="gene ID" value="GQ55_4G009300"/>
</dbReference>
<proteinExistence type="inferred from homology"/>
<dbReference type="InterPro" id="IPR036514">
    <property type="entry name" value="SGNH_hydro_sf"/>
</dbReference>
<dbReference type="PANTHER" id="PTHR45648">
    <property type="entry name" value="GDSL LIPASE/ACYLHYDROLASE FAMILY PROTEIN (AFU_ORTHOLOGUE AFUA_4G14700)"/>
    <property type="match status" value="1"/>
</dbReference>
<dbReference type="InterPro" id="IPR051058">
    <property type="entry name" value="GDSL_Est/Lipase"/>
</dbReference>
<evidence type="ECO:0000256" key="3">
    <source>
        <dbReference type="ARBA" id="ARBA00022963"/>
    </source>
</evidence>
<dbReference type="CDD" id="cd01837">
    <property type="entry name" value="SGNH_plant_lipase_like"/>
    <property type="match status" value="1"/>
</dbReference>
<evidence type="ECO:0000256" key="4">
    <source>
        <dbReference type="SAM" id="SignalP"/>
    </source>
</evidence>
<keyword evidence="4" id="KW-0732">Signal</keyword>
<dbReference type="GO" id="GO:0016042">
    <property type="term" value="P:lipid catabolic process"/>
    <property type="evidence" value="ECO:0007669"/>
    <property type="project" value="UniProtKB-KW"/>
</dbReference>
<dbReference type="OrthoDB" id="660417at2759"/>
<dbReference type="AlphaFoldDB" id="A0A2T7DTW9"/>
<name>A0A2T7DTW9_9POAL</name>
<dbReference type="PANTHER" id="PTHR45648:SF46">
    <property type="entry name" value="OS06G0725100 PROTEIN"/>
    <property type="match status" value="1"/>
</dbReference>
<dbReference type="STRING" id="1504633.A0A2T7DTW9"/>
<comment type="similarity">
    <text evidence="1">Belongs to the 'GDSL' lipolytic enzyme family.</text>
</comment>
<dbReference type="Pfam" id="PF00657">
    <property type="entry name" value="Lipase_GDSL"/>
    <property type="match status" value="1"/>
</dbReference>
<reference evidence="5 6" key="1">
    <citation type="submission" date="2018-04" db="EMBL/GenBank/DDBJ databases">
        <title>WGS assembly of Panicum hallii var. hallii HAL2.</title>
        <authorList>
            <person name="Lovell J."/>
            <person name="Jenkins J."/>
            <person name="Lowry D."/>
            <person name="Mamidi S."/>
            <person name="Sreedasyam A."/>
            <person name="Weng X."/>
            <person name="Barry K."/>
            <person name="Bonette J."/>
            <person name="Campitelli B."/>
            <person name="Daum C."/>
            <person name="Gordon S."/>
            <person name="Gould B."/>
            <person name="Lipzen A."/>
            <person name="MacQueen A."/>
            <person name="Palacio-Mejia J."/>
            <person name="Plott C."/>
            <person name="Shakirov E."/>
            <person name="Shu S."/>
            <person name="Yoshinaga Y."/>
            <person name="Zane M."/>
            <person name="Rokhsar D."/>
            <person name="Grimwood J."/>
            <person name="Schmutz J."/>
            <person name="Juenger T."/>
        </authorList>
    </citation>
    <scope>NUCLEOTIDE SEQUENCE [LARGE SCALE GENOMIC DNA]</scope>
    <source>
        <strain evidence="6">cv. HAL2</strain>
    </source>
</reference>
<keyword evidence="3" id="KW-0442">Lipid degradation</keyword>
<evidence type="ECO:0000313" key="6">
    <source>
        <dbReference type="Proteomes" id="UP000244336"/>
    </source>
</evidence>
<dbReference type="InterPro" id="IPR001087">
    <property type="entry name" value="GDSL"/>
</dbReference>
<keyword evidence="6" id="KW-1185">Reference proteome</keyword>
<organism evidence="5 6">
    <name type="scientific">Panicum hallii var. hallii</name>
    <dbReference type="NCBI Taxonomy" id="1504633"/>
    <lineage>
        <taxon>Eukaryota</taxon>
        <taxon>Viridiplantae</taxon>
        <taxon>Streptophyta</taxon>
        <taxon>Embryophyta</taxon>
        <taxon>Tracheophyta</taxon>
        <taxon>Spermatophyta</taxon>
        <taxon>Magnoliopsida</taxon>
        <taxon>Liliopsida</taxon>
        <taxon>Poales</taxon>
        <taxon>Poaceae</taxon>
        <taxon>PACMAD clade</taxon>
        <taxon>Panicoideae</taxon>
        <taxon>Panicodae</taxon>
        <taxon>Paniceae</taxon>
        <taxon>Panicinae</taxon>
        <taxon>Panicum</taxon>
        <taxon>Panicum sect. Panicum</taxon>
    </lineage>
</organism>
<accession>A0A2T7DTW9</accession>
<evidence type="ECO:0000256" key="2">
    <source>
        <dbReference type="ARBA" id="ARBA00022801"/>
    </source>
</evidence>
<dbReference type="InterPro" id="IPR035669">
    <property type="entry name" value="SGNH_plant_lipase-like"/>
</dbReference>
<gene>
    <name evidence="5" type="ORF">GQ55_4G009300</name>
</gene>
<sequence length="371" mass="38876">MRCHHQAIVVVTLLVVTMASVVQLAPAVRRPTTAPALYVFGDSILDVGNNNHLPGAGVPRANTPYYGVDFPGGARPTGRWSNGYSVADLIAQAMGFERSPPAYLSLTPRSSRLVVRGLGGVNYASGGAGILDSTFAGRNIPLSKQVRNFGTTRAQMIASLGSTAANDVLSQSLFLIAIGTNDMAAFAITQQQQSDVAAFYGSLISNYSAAITELYGMGARKFGVINVGQIGCAPLQRAQSPTGACADGMNALAAGFNDALRSLLGRLGSDQQRLQGLAYSLGDLYGLMQAIIADPRAAGLSNVDAACCGGGRLGAQSGCQPNSTLCADRRSYLFWDYGHPTQRGAELVATAFYDGPVRFTLPVNLKQLMLS</sequence>